<proteinExistence type="inferred from homology"/>
<keyword evidence="4 5" id="KW-0418">Kinase</keyword>
<dbReference type="EC" id="2.7.4.3" evidence="6"/>
<evidence type="ECO:0000256" key="3">
    <source>
        <dbReference type="ARBA" id="ARBA00022741"/>
    </source>
</evidence>
<keyword evidence="2" id="KW-0545">Nucleotide biosynthesis</keyword>
<evidence type="ECO:0000313" key="8">
    <source>
        <dbReference type="Proteomes" id="UP000177501"/>
    </source>
</evidence>
<dbReference type="PANTHER" id="PTHR23359">
    <property type="entry name" value="NUCLEOTIDE KINASE"/>
    <property type="match status" value="1"/>
</dbReference>
<gene>
    <name evidence="7" type="ORF">A2955_03410</name>
</gene>
<dbReference type="Proteomes" id="UP000177501">
    <property type="component" value="Unassembled WGS sequence"/>
</dbReference>
<dbReference type="GO" id="GO:0004017">
    <property type="term" value="F:AMP kinase activity"/>
    <property type="evidence" value="ECO:0007669"/>
    <property type="project" value="UniProtKB-EC"/>
</dbReference>
<accession>A0A1F8B8C1</accession>
<keyword evidence="6" id="KW-0067">ATP-binding</keyword>
<comment type="caution">
    <text evidence="7">The sequence shown here is derived from an EMBL/GenBank/DDBJ whole genome shotgun (WGS) entry which is preliminary data.</text>
</comment>
<protein>
    <recommendedName>
        <fullName evidence="6">Adenylate kinase</fullName>
        <ecNumber evidence="6">2.7.4.3</ecNumber>
    </recommendedName>
</protein>
<dbReference type="CDD" id="cd01428">
    <property type="entry name" value="ADK"/>
    <property type="match status" value="1"/>
</dbReference>
<evidence type="ECO:0000256" key="5">
    <source>
        <dbReference type="RuleBase" id="RU003330"/>
    </source>
</evidence>
<dbReference type="STRING" id="1802514.A2955_03410"/>
<dbReference type="Gene3D" id="3.40.50.300">
    <property type="entry name" value="P-loop containing nucleotide triphosphate hydrolases"/>
    <property type="match status" value="1"/>
</dbReference>
<dbReference type="Pfam" id="PF00406">
    <property type="entry name" value="ADK"/>
    <property type="match status" value="1"/>
</dbReference>
<comment type="catalytic activity">
    <reaction evidence="6">
        <text>AMP + ATP = 2 ADP</text>
        <dbReference type="Rhea" id="RHEA:12973"/>
        <dbReference type="ChEBI" id="CHEBI:30616"/>
        <dbReference type="ChEBI" id="CHEBI:456215"/>
        <dbReference type="ChEBI" id="CHEBI:456216"/>
        <dbReference type="EC" id="2.7.4.3"/>
    </reaction>
</comment>
<dbReference type="SUPFAM" id="SSF52540">
    <property type="entry name" value="P-loop containing nucleoside triphosphate hydrolases"/>
    <property type="match status" value="1"/>
</dbReference>
<evidence type="ECO:0000256" key="1">
    <source>
        <dbReference type="ARBA" id="ARBA00022679"/>
    </source>
</evidence>
<dbReference type="AlphaFoldDB" id="A0A1F8B8C1"/>
<comment type="subcellular location">
    <subcellularLocation>
        <location evidence="6">Cytoplasm</location>
    </subcellularLocation>
</comment>
<evidence type="ECO:0000256" key="6">
    <source>
        <dbReference type="RuleBase" id="RU003331"/>
    </source>
</evidence>
<organism evidence="7 8">
    <name type="scientific">Candidatus Woesebacteria bacterium RIFCSPLOWO2_01_FULL_37_19</name>
    <dbReference type="NCBI Taxonomy" id="1802514"/>
    <lineage>
        <taxon>Bacteria</taxon>
        <taxon>Candidatus Woeseibacteriota</taxon>
    </lineage>
</organism>
<reference evidence="7 8" key="1">
    <citation type="journal article" date="2016" name="Nat. Commun.">
        <title>Thousands of microbial genomes shed light on interconnected biogeochemical processes in an aquifer system.</title>
        <authorList>
            <person name="Anantharaman K."/>
            <person name="Brown C.T."/>
            <person name="Hug L.A."/>
            <person name="Sharon I."/>
            <person name="Castelle C.J."/>
            <person name="Probst A.J."/>
            <person name="Thomas B.C."/>
            <person name="Singh A."/>
            <person name="Wilkins M.J."/>
            <person name="Karaoz U."/>
            <person name="Brodie E.L."/>
            <person name="Williams K.H."/>
            <person name="Hubbard S.S."/>
            <person name="Banfield J.F."/>
        </authorList>
    </citation>
    <scope>NUCLEOTIDE SEQUENCE [LARGE SCALE GENOMIC DNA]</scope>
</reference>
<name>A0A1F8B8C1_9BACT</name>
<evidence type="ECO:0000313" key="7">
    <source>
        <dbReference type="EMBL" id="OGM60294.1"/>
    </source>
</evidence>
<dbReference type="GO" id="GO:0005737">
    <property type="term" value="C:cytoplasm"/>
    <property type="evidence" value="ECO:0007669"/>
    <property type="project" value="UniProtKB-SubCell"/>
</dbReference>
<dbReference type="InterPro" id="IPR027417">
    <property type="entry name" value="P-loop_NTPase"/>
</dbReference>
<dbReference type="EMBL" id="MGHA01000018">
    <property type="protein sequence ID" value="OGM60294.1"/>
    <property type="molecule type" value="Genomic_DNA"/>
</dbReference>
<comment type="subunit">
    <text evidence="6">Monomer.</text>
</comment>
<comment type="similarity">
    <text evidence="5">Belongs to the adenylate kinase family.</text>
</comment>
<keyword evidence="1 5" id="KW-0808">Transferase</keyword>
<dbReference type="PRINTS" id="PR00094">
    <property type="entry name" value="ADENYLTKNASE"/>
</dbReference>
<dbReference type="GO" id="GO:0005524">
    <property type="term" value="F:ATP binding"/>
    <property type="evidence" value="ECO:0007669"/>
    <property type="project" value="UniProtKB-KW"/>
</dbReference>
<sequence length="223" mass="25102">MNYIFLHGRGGSGKDTQADLLAQELPNVLRISTGEIYRGAKSGEGEYGRFHTLVEPYIEHVDSGHFLPDSIILQMVGSVIEEKVGQGFKNFIFTGFPRTEEQQTAIDEWVKENGEKGLVQSINILYAVLEDHTRERSEKRRISDIETKGGSRYDDQPKAVESKLKSFTTLTLPMLKKLNDEGLLNVIRANRSIEEIFERTLEVIGQNSANVESSSRQRVEGEA</sequence>
<keyword evidence="3 6" id="KW-0547">Nucleotide-binding</keyword>
<evidence type="ECO:0000256" key="2">
    <source>
        <dbReference type="ARBA" id="ARBA00022727"/>
    </source>
</evidence>
<evidence type="ECO:0000256" key="4">
    <source>
        <dbReference type="ARBA" id="ARBA00022777"/>
    </source>
</evidence>
<dbReference type="InterPro" id="IPR000850">
    <property type="entry name" value="Adenylat/UMP-CMP_kin"/>
</dbReference>